<dbReference type="RefSeq" id="XP_020045478.1">
    <property type="nucleotide sequence ID" value="XM_020189948.1"/>
</dbReference>
<dbReference type="Pfam" id="PF01805">
    <property type="entry name" value="Surp"/>
    <property type="match status" value="1"/>
</dbReference>
<feature type="region of interest" description="Disordered" evidence="7">
    <location>
        <begin position="73"/>
        <end position="98"/>
    </location>
</feature>
<dbReference type="GeneID" id="30963584"/>
<evidence type="ECO:0000256" key="7">
    <source>
        <dbReference type="SAM" id="MobiDB-lite"/>
    </source>
</evidence>
<sequence>VPEGVILPPPEAREVVIRTAGYIHRNGSAFEARLSKDQDDRAVSKFSFLRLHDPFNSYYRWVLSQYRNGCIATNSTNVSNTPPTPTATSSVSTTKSPVSPPEELLFAVDMPSISFFDLQVIKLTALFCARNGDNYINNLKTHIENLSSSDQSAPEHPNLVDSKIGNLPNKPQSEPTKQNALYSVSQFQFLNSNHSLNPLFTSFVNQYKIVLDLNTKTNTSSSNISILSNIKSAINPAFNLTDFLLTNAYKRAEYTFKNKKDLIAKKKKSEKEKLEYASIDWQDFTIVETINITDHDKKLDLPMPLSLAQLEYRSLQQKNATLLIQEASPDYNTSSQPQPQPQPQPINTLPSIPQRPPVGIKIRSAGETRLKRSRQYINNTIYNNIKSNSLNNKSPDYKPENLISCPITNQLIPESKFDKHIKSILRDPRYYDQKKKFESNMKLSNLSYDEAYENIKKL</sequence>
<dbReference type="AlphaFoldDB" id="A0A1D2VC26"/>
<keyword evidence="10" id="KW-1185">Reference proteome</keyword>
<evidence type="ECO:0000313" key="9">
    <source>
        <dbReference type="EMBL" id="ODV59171.1"/>
    </source>
</evidence>
<dbReference type="SMART" id="SM00648">
    <property type="entry name" value="SWAP"/>
    <property type="match status" value="2"/>
</dbReference>
<dbReference type="PROSITE" id="PS50128">
    <property type="entry name" value="SURP"/>
    <property type="match status" value="1"/>
</dbReference>
<evidence type="ECO:0000313" key="10">
    <source>
        <dbReference type="Proteomes" id="UP000095038"/>
    </source>
</evidence>
<dbReference type="InterPro" id="IPR022030">
    <property type="entry name" value="SF3A1_dom"/>
</dbReference>
<gene>
    <name evidence="9" type="ORF">ASCRUDRAFT_26308</name>
</gene>
<dbReference type="InterPro" id="IPR000061">
    <property type="entry name" value="Surp"/>
</dbReference>
<dbReference type="SUPFAM" id="SSF109905">
    <property type="entry name" value="Surp module (SWAP domain)"/>
    <property type="match status" value="2"/>
</dbReference>
<dbReference type="PANTHER" id="PTHR15316:SF1">
    <property type="entry name" value="SPLICING FACTOR 3A SUBUNIT 1"/>
    <property type="match status" value="1"/>
</dbReference>
<dbReference type="GO" id="GO:0045292">
    <property type="term" value="P:mRNA cis splicing, via spliceosome"/>
    <property type="evidence" value="ECO:0007669"/>
    <property type="project" value="InterPro"/>
</dbReference>
<reference evidence="10" key="1">
    <citation type="submission" date="2016-05" db="EMBL/GenBank/DDBJ databases">
        <title>Comparative genomics of biotechnologically important yeasts.</title>
        <authorList>
            <consortium name="DOE Joint Genome Institute"/>
            <person name="Riley R."/>
            <person name="Haridas S."/>
            <person name="Wolfe K.H."/>
            <person name="Lopes M.R."/>
            <person name="Hittinger C.T."/>
            <person name="Goker M."/>
            <person name="Salamov A."/>
            <person name="Wisecaver J."/>
            <person name="Long T.M."/>
            <person name="Aerts A.L."/>
            <person name="Barry K."/>
            <person name="Choi C."/>
            <person name="Clum A."/>
            <person name="Coughlan A.Y."/>
            <person name="Deshpande S."/>
            <person name="Douglass A.P."/>
            <person name="Hanson S.J."/>
            <person name="Klenk H.-P."/>
            <person name="Labutti K."/>
            <person name="Lapidus A."/>
            <person name="Lindquist E."/>
            <person name="Lipzen A."/>
            <person name="Meier-Kolthoff J.P."/>
            <person name="Ohm R.A."/>
            <person name="Otillar R.P."/>
            <person name="Pangilinan J."/>
            <person name="Peng Y."/>
            <person name="Rokas A."/>
            <person name="Rosa C.A."/>
            <person name="Scheuner C."/>
            <person name="Sibirny A.A."/>
            <person name="Slot J.C."/>
            <person name="Stielow J.B."/>
            <person name="Sun H."/>
            <person name="Kurtzman C.P."/>
            <person name="Blackwell M."/>
            <person name="Grigoriev I.V."/>
            <person name="Jeffries T.W."/>
        </authorList>
    </citation>
    <scope>NUCLEOTIDE SEQUENCE [LARGE SCALE GENOMIC DNA]</scope>
    <source>
        <strain evidence="10">DSM 1968</strain>
    </source>
</reference>
<keyword evidence="2" id="KW-0507">mRNA processing</keyword>
<dbReference type="InParanoid" id="A0A1D2VC26"/>
<dbReference type="Gene3D" id="1.10.10.790">
    <property type="entry name" value="Surp module"/>
    <property type="match status" value="2"/>
</dbReference>
<feature type="non-terminal residue" evidence="9">
    <location>
        <position position="458"/>
    </location>
</feature>
<evidence type="ECO:0000259" key="8">
    <source>
        <dbReference type="PROSITE" id="PS50128"/>
    </source>
</evidence>
<name>A0A1D2VC26_9ASCO</name>
<evidence type="ECO:0000256" key="5">
    <source>
        <dbReference type="ARBA" id="ARBA00023187"/>
    </source>
</evidence>
<keyword evidence="3" id="KW-0747">Spliceosome</keyword>
<evidence type="ECO:0000256" key="6">
    <source>
        <dbReference type="ARBA" id="ARBA00023242"/>
    </source>
</evidence>
<comment type="subcellular location">
    <subcellularLocation>
        <location evidence="1">Nucleus</location>
    </subcellularLocation>
</comment>
<feature type="non-terminal residue" evidence="9">
    <location>
        <position position="1"/>
    </location>
</feature>
<evidence type="ECO:0000256" key="3">
    <source>
        <dbReference type="ARBA" id="ARBA00022728"/>
    </source>
</evidence>
<protein>
    <recommendedName>
        <fullName evidence="8">SURP motif domain-containing protein</fullName>
    </recommendedName>
</protein>
<dbReference type="STRING" id="1344418.A0A1D2VC26"/>
<dbReference type="InterPro" id="IPR035967">
    <property type="entry name" value="SWAP/Surp_sf"/>
</dbReference>
<feature type="compositionally biased region" description="Low complexity" evidence="7">
    <location>
        <begin position="73"/>
        <end position="97"/>
    </location>
</feature>
<dbReference type="OrthoDB" id="447637at2759"/>
<dbReference type="GO" id="GO:0005686">
    <property type="term" value="C:U2 snRNP"/>
    <property type="evidence" value="ECO:0007669"/>
    <property type="project" value="TreeGrafter"/>
</dbReference>
<evidence type="ECO:0000256" key="4">
    <source>
        <dbReference type="ARBA" id="ARBA00022737"/>
    </source>
</evidence>
<feature type="domain" description="SURP motif" evidence="8">
    <location>
        <begin position="15"/>
        <end position="59"/>
    </location>
</feature>
<dbReference type="PANTHER" id="PTHR15316">
    <property type="entry name" value="SPLICEOSOME ASSOCIATED PROTEIN 114/SWAP SPLICING FACTOR-RELATED"/>
    <property type="match status" value="1"/>
</dbReference>
<organism evidence="9 10">
    <name type="scientific">Ascoidea rubescens DSM 1968</name>
    <dbReference type="NCBI Taxonomy" id="1344418"/>
    <lineage>
        <taxon>Eukaryota</taxon>
        <taxon>Fungi</taxon>
        <taxon>Dikarya</taxon>
        <taxon>Ascomycota</taxon>
        <taxon>Saccharomycotina</taxon>
        <taxon>Saccharomycetes</taxon>
        <taxon>Ascoideaceae</taxon>
        <taxon>Ascoidea</taxon>
    </lineage>
</organism>
<evidence type="ECO:0000256" key="2">
    <source>
        <dbReference type="ARBA" id="ARBA00022664"/>
    </source>
</evidence>
<dbReference type="GO" id="GO:0071004">
    <property type="term" value="C:U2-type prespliceosome"/>
    <property type="evidence" value="ECO:0007669"/>
    <property type="project" value="TreeGrafter"/>
</dbReference>
<dbReference type="GO" id="GO:0000381">
    <property type="term" value="P:regulation of alternative mRNA splicing, via spliceosome"/>
    <property type="evidence" value="ECO:0007669"/>
    <property type="project" value="TreeGrafter"/>
</dbReference>
<dbReference type="FunCoup" id="A0A1D2VC26">
    <property type="interactions" value="178"/>
</dbReference>
<keyword evidence="4" id="KW-0677">Repeat</keyword>
<proteinExistence type="predicted"/>
<dbReference type="EMBL" id="KV454487">
    <property type="protein sequence ID" value="ODV59171.1"/>
    <property type="molecule type" value="Genomic_DNA"/>
</dbReference>
<evidence type="ECO:0000256" key="1">
    <source>
        <dbReference type="ARBA" id="ARBA00004123"/>
    </source>
</evidence>
<dbReference type="Proteomes" id="UP000095038">
    <property type="component" value="Unassembled WGS sequence"/>
</dbReference>
<accession>A0A1D2VC26</accession>
<keyword evidence="5" id="KW-0508">mRNA splicing</keyword>
<dbReference type="InterPro" id="IPR045146">
    <property type="entry name" value="SF3A1"/>
</dbReference>
<feature type="region of interest" description="Disordered" evidence="7">
    <location>
        <begin position="329"/>
        <end position="359"/>
    </location>
</feature>
<keyword evidence="6" id="KW-0539">Nucleus</keyword>
<dbReference type="GO" id="GO:0071013">
    <property type="term" value="C:catalytic step 2 spliceosome"/>
    <property type="evidence" value="ECO:0007669"/>
    <property type="project" value="TreeGrafter"/>
</dbReference>
<dbReference type="GO" id="GO:0003723">
    <property type="term" value="F:RNA binding"/>
    <property type="evidence" value="ECO:0007669"/>
    <property type="project" value="InterPro"/>
</dbReference>
<dbReference type="Pfam" id="PF12230">
    <property type="entry name" value="PRP21_like_P"/>
    <property type="match status" value="1"/>
</dbReference>